<dbReference type="FunFam" id="3.30.420.100:FF:000001">
    <property type="entry name" value="50S ribosomal protein L18"/>
    <property type="match status" value="1"/>
</dbReference>
<evidence type="ECO:0000256" key="4">
    <source>
        <dbReference type="ARBA" id="ARBA00022980"/>
    </source>
</evidence>
<keyword evidence="5" id="KW-0687">Ribonucleoprotein</keyword>
<reference evidence="7" key="1">
    <citation type="journal article" date="2020" name="Front. Plant Sci.">
        <title>Comparative Plastid Genomics of Non-Photosynthetic Chrysophytes: Genome Reduction and Compaction.</title>
        <authorList>
            <person name="Kim J.I."/>
            <person name="Jeong M."/>
            <person name="Archibald J.M."/>
            <person name="Shin W."/>
        </authorList>
    </citation>
    <scope>NUCLEOTIDE SEQUENCE</scope>
    <source>
        <strain evidence="7">Yongseonkyo072317C3</strain>
    </source>
</reference>
<protein>
    <recommendedName>
        <fullName evidence="6">Large ribosomal subunit protein uL18c</fullName>
    </recommendedName>
</protein>
<dbReference type="GO" id="GO:0022625">
    <property type="term" value="C:cytosolic large ribosomal subunit"/>
    <property type="evidence" value="ECO:0007669"/>
    <property type="project" value="TreeGrafter"/>
</dbReference>
<keyword evidence="7" id="KW-0934">Plastid</keyword>
<comment type="similarity">
    <text evidence="1">Belongs to the universal ribosomal protein uL18 family.</text>
</comment>
<dbReference type="NCBIfam" id="TIGR00060">
    <property type="entry name" value="L18_bact"/>
    <property type="match status" value="1"/>
</dbReference>
<keyword evidence="3" id="KW-0694">RNA-binding</keyword>
<dbReference type="SUPFAM" id="SSF53137">
    <property type="entry name" value="Translational machinery components"/>
    <property type="match status" value="1"/>
</dbReference>
<name>A0A7S6T9X4_9STRA</name>
<dbReference type="EMBL" id="MN935478">
    <property type="protein sequence ID" value="QOU10672.1"/>
    <property type="molecule type" value="Genomic_DNA"/>
</dbReference>
<evidence type="ECO:0000256" key="2">
    <source>
        <dbReference type="ARBA" id="ARBA00022730"/>
    </source>
</evidence>
<evidence type="ECO:0000313" key="7">
    <source>
        <dbReference type="EMBL" id="QOU10672.1"/>
    </source>
</evidence>
<gene>
    <name evidence="7" type="primary">rpl18</name>
    <name evidence="7" type="ORF">PoterioPt_p037</name>
</gene>
<dbReference type="GO" id="GO:0008097">
    <property type="term" value="F:5S rRNA binding"/>
    <property type="evidence" value="ECO:0007669"/>
    <property type="project" value="TreeGrafter"/>
</dbReference>
<evidence type="ECO:0000256" key="3">
    <source>
        <dbReference type="ARBA" id="ARBA00022884"/>
    </source>
</evidence>
<dbReference type="GO" id="GO:0003735">
    <property type="term" value="F:structural constituent of ribosome"/>
    <property type="evidence" value="ECO:0007669"/>
    <property type="project" value="InterPro"/>
</dbReference>
<dbReference type="Pfam" id="PF00861">
    <property type="entry name" value="Ribosomal_L18p"/>
    <property type="match status" value="1"/>
</dbReference>
<dbReference type="PANTHER" id="PTHR12899:SF3">
    <property type="entry name" value="LARGE RIBOSOMAL SUBUNIT PROTEIN UL18M"/>
    <property type="match status" value="1"/>
</dbReference>
<dbReference type="AlphaFoldDB" id="A0A7S6T9X4"/>
<organism evidence="7">
    <name type="scientific">Poteriospumella lacustris</name>
    <dbReference type="NCBI Taxonomy" id="1117027"/>
    <lineage>
        <taxon>Eukaryota</taxon>
        <taxon>Sar</taxon>
        <taxon>Stramenopiles</taxon>
        <taxon>Ochrophyta</taxon>
        <taxon>Chrysophyceae</taxon>
        <taxon>Chromulinales</taxon>
        <taxon>Dinobryaceae</taxon>
        <taxon>Poteriospumella</taxon>
    </lineage>
</organism>
<proteinExistence type="inferred from homology"/>
<sequence length="120" mass="13533">MKKKLKKLYIQSKKRYLKKIFGTAERQRLSVYRSHKHIYAQIIDDQKGHTLCSASTLSKNYSHDLAISSPKAKAFKIGELIANAALEKNVGKVVFDSGKHIYHGRIKSLAEGARTKGLSF</sequence>
<geneLocation type="plastid" evidence="7"/>
<keyword evidence="2" id="KW-0699">rRNA-binding</keyword>
<dbReference type="InterPro" id="IPR004389">
    <property type="entry name" value="Ribosomal_uL18_bac-type"/>
</dbReference>
<keyword evidence="4 7" id="KW-0689">Ribosomal protein</keyword>
<dbReference type="CDD" id="cd00432">
    <property type="entry name" value="Ribosomal_L18_L5e"/>
    <property type="match status" value="1"/>
</dbReference>
<evidence type="ECO:0000256" key="6">
    <source>
        <dbReference type="ARBA" id="ARBA00035303"/>
    </source>
</evidence>
<dbReference type="PANTHER" id="PTHR12899">
    <property type="entry name" value="39S RIBOSOMAL PROTEIN L18, MITOCHONDRIAL"/>
    <property type="match status" value="1"/>
</dbReference>
<dbReference type="HAMAP" id="MF_01337_B">
    <property type="entry name" value="Ribosomal_uL18_B"/>
    <property type="match status" value="1"/>
</dbReference>
<evidence type="ECO:0000256" key="1">
    <source>
        <dbReference type="ARBA" id="ARBA00007116"/>
    </source>
</evidence>
<dbReference type="GO" id="GO:0006412">
    <property type="term" value="P:translation"/>
    <property type="evidence" value="ECO:0007669"/>
    <property type="project" value="InterPro"/>
</dbReference>
<dbReference type="Gene3D" id="3.30.420.100">
    <property type="match status" value="1"/>
</dbReference>
<accession>A0A7S6T9X4</accession>
<dbReference type="InterPro" id="IPR057268">
    <property type="entry name" value="Ribosomal_L18"/>
</dbReference>
<dbReference type="InterPro" id="IPR005484">
    <property type="entry name" value="Ribosomal_uL18_bac/plant/anim"/>
</dbReference>
<evidence type="ECO:0000256" key="5">
    <source>
        <dbReference type="ARBA" id="ARBA00023274"/>
    </source>
</evidence>